<dbReference type="OrthoDB" id="5795846at2"/>
<keyword evidence="3" id="KW-1185">Reference proteome</keyword>
<gene>
    <name evidence="2" type="ORF">PT85_15710</name>
</gene>
<dbReference type="Pfam" id="PF09523">
    <property type="entry name" value="DUF2390"/>
    <property type="match status" value="1"/>
</dbReference>
<evidence type="ECO:0000313" key="2">
    <source>
        <dbReference type="EMBL" id="KHO63925.1"/>
    </source>
</evidence>
<dbReference type="EMBL" id="JTAK01000006">
    <property type="protein sequence ID" value="KHO63925.1"/>
    <property type="molecule type" value="Genomic_DNA"/>
</dbReference>
<dbReference type="RefSeq" id="WP_039607172.1">
    <property type="nucleotide sequence ID" value="NZ_FMUP01000004.1"/>
</dbReference>
<protein>
    <recommendedName>
        <fullName evidence="4">TIGR02444 family protein</fullName>
    </recommendedName>
</protein>
<organism evidence="2 3">
    <name type="scientific">Pseudomonas flexibilis</name>
    <dbReference type="NCBI Taxonomy" id="706570"/>
    <lineage>
        <taxon>Bacteria</taxon>
        <taxon>Pseudomonadati</taxon>
        <taxon>Pseudomonadota</taxon>
        <taxon>Gammaproteobacteria</taxon>
        <taxon>Pseudomonadales</taxon>
        <taxon>Pseudomonadaceae</taxon>
        <taxon>Pseudomonas</taxon>
    </lineage>
</organism>
<dbReference type="STRING" id="706570.PT85_15710"/>
<feature type="coiled-coil region" evidence="1">
    <location>
        <begin position="82"/>
        <end position="109"/>
    </location>
</feature>
<name>A0A0B3BMR5_9PSED</name>
<evidence type="ECO:0000313" key="3">
    <source>
        <dbReference type="Proteomes" id="UP000030980"/>
    </source>
</evidence>
<dbReference type="Proteomes" id="UP000030980">
    <property type="component" value="Unassembled WGS sequence"/>
</dbReference>
<dbReference type="NCBIfam" id="TIGR02444">
    <property type="entry name" value="TIGR02444 family protein"/>
    <property type="match status" value="1"/>
</dbReference>
<reference evidence="2 3" key="1">
    <citation type="submission" date="2014-11" db="EMBL/GenBank/DDBJ databases">
        <title>Genome sequence of Pseudomonas tuomuerensis JCM 14085.</title>
        <authorList>
            <person name="Shin S.-K."/>
            <person name="Yi H."/>
        </authorList>
    </citation>
    <scope>NUCLEOTIDE SEQUENCE [LARGE SCALE GENOMIC DNA]</scope>
    <source>
        <strain evidence="2 3">JCM 14085</strain>
    </source>
</reference>
<sequence length="152" mass="17035">MSKALWDFAVQLYAQPGVETACLRLQDEHEEDVCLLLCAVWLGWRGVICTPARCQQLREVAADWQHEVVAPLRALRRRWKVAASQDAGLAALRQRLAELEQDAERELLRRLEACCAEWPTQASGEPLTWLTRLASPTTCAAELTRLAVAAGR</sequence>
<dbReference type="InterPro" id="IPR012659">
    <property type="entry name" value="CHP02444"/>
</dbReference>
<proteinExistence type="predicted"/>
<evidence type="ECO:0008006" key="4">
    <source>
        <dbReference type="Google" id="ProtNLM"/>
    </source>
</evidence>
<dbReference type="AlphaFoldDB" id="A0A0B3BMR5"/>
<evidence type="ECO:0000256" key="1">
    <source>
        <dbReference type="SAM" id="Coils"/>
    </source>
</evidence>
<accession>A0A0B3BMR5</accession>
<comment type="caution">
    <text evidence="2">The sequence shown here is derived from an EMBL/GenBank/DDBJ whole genome shotgun (WGS) entry which is preliminary data.</text>
</comment>
<keyword evidence="1" id="KW-0175">Coiled coil</keyword>